<dbReference type="InterPro" id="IPR051916">
    <property type="entry name" value="GPI-anchor_lipid_remodeler"/>
</dbReference>
<dbReference type="GO" id="GO:0003824">
    <property type="term" value="F:catalytic activity"/>
    <property type="evidence" value="ECO:0007669"/>
    <property type="project" value="InterPro"/>
</dbReference>
<gene>
    <name evidence="3" type="ORF">AUP74_02650</name>
</gene>
<dbReference type="STRING" id="1769779.AUP74_02650"/>
<keyword evidence="4" id="KW-1185">Reference proteome</keyword>
<evidence type="ECO:0000313" key="3">
    <source>
        <dbReference type="EMBL" id="AOS98046.1"/>
    </source>
</evidence>
<dbReference type="Gene3D" id="3.40.720.10">
    <property type="entry name" value="Alkaline Phosphatase, subunit A"/>
    <property type="match status" value="2"/>
</dbReference>
<accession>A0A1C9WA63</accession>
<dbReference type="PANTHER" id="PTHR14859">
    <property type="entry name" value="CALCOFLUOR WHITE HYPERSENSITIVE PROTEIN PRECURSOR"/>
    <property type="match status" value="1"/>
</dbReference>
<dbReference type="Pfam" id="PF01663">
    <property type="entry name" value="Phosphodiest"/>
    <property type="match status" value="1"/>
</dbReference>
<dbReference type="GO" id="GO:0006506">
    <property type="term" value="P:GPI anchor biosynthetic process"/>
    <property type="evidence" value="ECO:0007669"/>
    <property type="project" value="TreeGrafter"/>
</dbReference>
<feature type="compositionally biased region" description="Basic and acidic residues" evidence="1">
    <location>
        <begin position="802"/>
        <end position="821"/>
    </location>
</feature>
<dbReference type="InterPro" id="IPR036691">
    <property type="entry name" value="Endo/exonu/phosph_ase_sf"/>
</dbReference>
<dbReference type="AlphaFoldDB" id="A0A1C9WA63"/>
<feature type="region of interest" description="Disordered" evidence="1">
    <location>
        <begin position="801"/>
        <end position="821"/>
    </location>
</feature>
<evidence type="ECO:0000256" key="1">
    <source>
        <dbReference type="SAM" id="MobiDB-lite"/>
    </source>
</evidence>
<evidence type="ECO:0000259" key="2">
    <source>
        <dbReference type="Pfam" id="PF03372"/>
    </source>
</evidence>
<sequence length="821" mass="92347">MMTRIETALRRWRRKFSRSEWMAKLLKLPASDSHPNDYGLIIIQVDGLAYPQLEQALTKRRMPFLRRLIRKEHYSLHHLFPGVPSTTPAVQAELFYGVRAVVPAFGFMMRDTNELVRMYEPAAAAKVEEKLEQSGERPLLRDGSCYLSLFRAGTSDGEAHFCPASRGWGPALREASPWTVLLLLLSNLWGLIRTGTLLVVETFLALIDSIRGVIGGQDLWRELMFVPTRVAVTILMRELCTFGVKIDIARGLPIIYVNLLGYDEQSHRRGPSSAFAHWTLKGIDDAIARIWRAAHRSERRQYDVWVMSDHGQEHAEPYESRHGRGIGEALTDALAELPTDTDDYRSTGRHGHQLQRARLFGSEWIEKLIPDVDGGETEGKSPLALAALGPMAMLYNLPVEPSQRAEVARLIVEKASVPLVLYQDGDGDDAPVRGWHHSGPVELPKDGHWLMGDAHPFPDETAADLEKLCRHPDAGDFLMSGWCAGEEPMTFAVENGSHGGPGPNETHGFCLLPADIRAPRKGYWRAEDLRQTAQAFLERAQPLSPIPRPVAERTIRVMTYNVHSCRGVDGRYAPERIARVIARYQPDVVALQELDVSRPRSGSVDQAHQIAQFLEMEFHFHPAIHLEEERYGDAILSRLPMRLVKRDILPGPPEGTGNRFLPSVDEPRGALWVEVDLHGEKIQLLNTHLGLQKAERLAQVEALLGPEWLGHPDCKGAKILVGDFNALPNSAEHKLLCTQLRDAQLHSPRYKPQGTYFSRMPKARIDYVFVDRHLRVKKIQVPSTELTRLASDHLPLITDIELPVRQKPHEDQGKSGEKTDS</sequence>
<dbReference type="InterPro" id="IPR017850">
    <property type="entry name" value="Alkaline_phosphatase_core_sf"/>
</dbReference>
<dbReference type="Gene3D" id="3.60.10.10">
    <property type="entry name" value="Endonuclease/exonuclease/phosphatase"/>
    <property type="match status" value="1"/>
</dbReference>
<dbReference type="PATRIC" id="fig|1769779.3.peg.2641"/>
<proteinExistence type="predicted"/>
<organism evidence="3 4">
    <name type="scientific">Microbulbifer aggregans</name>
    <dbReference type="NCBI Taxonomy" id="1769779"/>
    <lineage>
        <taxon>Bacteria</taxon>
        <taxon>Pseudomonadati</taxon>
        <taxon>Pseudomonadota</taxon>
        <taxon>Gammaproteobacteria</taxon>
        <taxon>Cellvibrionales</taxon>
        <taxon>Microbulbiferaceae</taxon>
        <taxon>Microbulbifer</taxon>
    </lineage>
</organism>
<name>A0A1C9WA63_9GAMM</name>
<dbReference type="InterPro" id="IPR005135">
    <property type="entry name" value="Endo/exonuclease/phosphatase"/>
</dbReference>
<evidence type="ECO:0000313" key="4">
    <source>
        <dbReference type="Proteomes" id="UP000095672"/>
    </source>
</evidence>
<dbReference type="GO" id="GO:0016020">
    <property type="term" value="C:membrane"/>
    <property type="evidence" value="ECO:0007669"/>
    <property type="project" value="GOC"/>
</dbReference>
<protein>
    <recommendedName>
        <fullName evidence="2">Endonuclease/exonuclease/phosphatase domain-containing protein</fullName>
    </recommendedName>
</protein>
<reference evidence="4" key="1">
    <citation type="submission" date="2016-01" db="EMBL/GenBank/DDBJ databases">
        <title>Complete genome sequence of Microbulbifer sp. CCB-MM1, a halophile isolated from Matang Mangrove Forest, Perak.</title>
        <authorList>
            <person name="Moh T.H."/>
            <person name="Dinesh B."/>
            <person name="Lau N.-S."/>
            <person name="Go F."/>
            <person name="Alexander Chong S.-C."/>
        </authorList>
    </citation>
    <scope>NUCLEOTIDE SEQUENCE [LARGE SCALE GENOMIC DNA]</scope>
    <source>
        <strain evidence="4">CCB-MM1</strain>
    </source>
</reference>
<dbReference type="InterPro" id="IPR002591">
    <property type="entry name" value="Phosphodiest/P_Trfase"/>
</dbReference>
<dbReference type="SUPFAM" id="SSF56219">
    <property type="entry name" value="DNase I-like"/>
    <property type="match status" value="1"/>
</dbReference>
<dbReference type="KEGG" id="micc:AUP74_02650"/>
<dbReference type="EMBL" id="CP014143">
    <property type="protein sequence ID" value="AOS98046.1"/>
    <property type="molecule type" value="Genomic_DNA"/>
</dbReference>
<dbReference type="PANTHER" id="PTHR14859:SF15">
    <property type="entry name" value="ENDONUCLEASE_EXONUCLEASE_PHOSPHATASE DOMAIN-CONTAINING PROTEIN"/>
    <property type="match status" value="1"/>
</dbReference>
<dbReference type="RefSeq" id="WP_069947970.1">
    <property type="nucleotide sequence ID" value="NZ_CP014143.1"/>
</dbReference>
<dbReference type="Proteomes" id="UP000095672">
    <property type="component" value="Chromosome"/>
</dbReference>
<dbReference type="Pfam" id="PF03372">
    <property type="entry name" value="Exo_endo_phos"/>
    <property type="match status" value="1"/>
</dbReference>
<dbReference type="SUPFAM" id="SSF53649">
    <property type="entry name" value="Alkaline phosphatase-like"/>
    <property type="match status" value="1"/>
</dbReference>
<dbReference type="OrthoDB" id="5293344at2"/>
<feature type="domain" description="Endonuclease/exonuclease/phosphatase" evidence="2">
    <location>
        <begin position="558"/>
        <end position="793"/>
    </location>
</feature>